<protein>
    <submittedName>
        <fullName evidence="2">Fimbrillin family protein</fullName>
    </submittedName>
</protein>
<reference evidence="2" key="1">
    <citation type="journal article" date="2021" name="PeerJ">
        <title>Extensive microbial diversity within the chicken gut microbiome revealed by metagenomics and culture.</title>
        <authorList>
            <person name="Gilroy R."/>
            <person name="Ravi A."/>
            <person name="Getino M."/>
            <person name="Pursley I."/>
            <person name="Horton D.L."/>
            <person name="Alikhan N.F."/>
            <person name="Baker D."/>
            <person name="Gharbi K."/>
            <person name="Hall N."/>
            <person name="Watson M."/>
            <person name="Adriaenssens E.M."/>
            <person name="Foster-Nyarko E."/>
            <person name="Jarju S."/>
            <person name="Secka A."/>
            <person name="Antonio M."/>
            <person name="Oren A."/>
            <person name="Chaudhuri R.R."/>
            <person name="La Ragione R."/>
            <person name="Hildebrand F."/>
            <person name="Pallen M.J."/>
        </authorList>
    </citation>
    <scope>NUCLEOTIDE SEQUENCE</scope>
    <source>
        <strain evidence="2">ChiHjej12B11-24981</strain>
    </source>
</reference>
<dbReference type="EMBL" id="DXCK01000081">
    <property type="protein sequence ID" value="HIZ01745.1"/>
    <property type="molecule type" value="Genomic_DNA"/>
</dbReference>
<evidence type="ECO:0000256" key="1">
    <source>
        <dbReference type="SAM" id="SignalP"/>
    </source>
</evidence>
<comment type="caution">
    <text evidence="2">The sequence shown here is derived from an EMBL/GenBank/DDBJ whole genome shotgun (WGS) entry which is preliminary data.</text>
</comment>
<dbReference type="Gene3D" id="2.60.40.2630">
    <property type="match status" value="1"/>
</dbReference>
<keyword evidence="1" id="KW-0732">Signal</keyword>
<accession>A0A9D2CVZ9</accession>
<name>A0A9D2CVZ9_9BACE</name>
<dbReference type="InterPro" id="IPR025049">
    <property type="entry name" value="Mfa-like_1"/>
</dbReference>
<dbReference type="CDD" id="cd13121">
    <property type="entry name" value="BF2867_like_C"/>
    <property type="match status" value="1"/>
</dbReference>
<organism evidence="2 3">
    <name type="scientific">Candidatus Bacteroides merdipullorum</name>
    <dbReference type="NCBI Taxonomy" id="2838474"/>
    <lineage>
        <taxon>Bacteria</taxon>
        <taxon>Pseudomonadati</taxon>
        <taxon>Bacteroidota</taxon>
        <taxon>Bacteroidia</taxon>
        <taxon>Bacteroidales</taxon>
        <taxon>Bacteroidaceae</taxon>
        <taxon>Bacteroides</taxon>
    </lineage>
</organism>
<dbReference type="Gene3D" id="2.60.40.2620">
    <property type="entry name" value="Fimbrillin-like"/>
    <property type="match status" value="1"/>
</dbReference>
<evidence type="ECO:0000313" key="3">
    <source>
        <dbReference type="Proteomes" id="UP000824023"/>
    </source>
</evidence>
<dbReference type="InterPro" id="IPR042278">
    <property type="entry name" value="Mfa-like_1_N"/>
</dbReference>
<sequence length="286" mass="31122">MIRNKTLIKALWLAAFVPLFAACSSEEDSLVPSGEPQEVQVSIDTRATTDGDTWTWENNDVIGLNVTGYNGTSSSYTLTYNAQTRSWTRSEAIIVTLPGTITAWYPGDNVTTTATSFNIPGDQSTDAKLCDADYMTYSGALNNTTPSVALEHRLCKVAVTISGYEDYSSTPAVESEVFRSYLTVNYNNDAWTGTGELTSITPFKTESSADGHHTYQAIVAPASSYSPFLTLMVNGKDRTVNCNQALVSGNAYTFNLTVRNPDAATRSAGISDYELELVEVRDLNEE</sequence>
<gene>
    <name evidence="2" type="ORF">H9819_05750</name>
</gene>
<feature type="signal peptide" evidence="1">
    <location>
        <begin position="1"/>
        <end position="21"/>
    </location>
</feature>
<dbReference type="AlphaFoldDB" id="A0A9D2CVZ9"/>
<dbReference type="PROSITE" id="PS51257">
    <property type="entry name" value="PROKAR_LIPOPROTEIN"/>
    <property type="match status" value="1"/>
</dbReference>
<proteinExistence type="predicted"/>
<evidence type="ECO:0000313" key="2">
    <source>
        <dbReference type="EMBL" id="HIZ01745.1"/>
    </source>
</evidence>
<reference evidence="2" key="2">
    <citation type="submission" date="2021-04" db="EMBL/GenBank/DDBJ databases">
        <authorList>
            <person name="Gilroy R."/>
        </authorList>
    </citation>
    <scope>NUCLEOTIDE SEQUENCE</scope>
    <source>
        <strain evidence="2">ChiHjej12B11-24981</strain>
    </source>
</reference>
<dbReference type="CDD" id="cd13120">
    <property type="entry name" value="BF2867_like_N"/>
    <property type="match status" value="1"/>
</dbReference>
<dbReference type="Proteomes" id="UP000824023">
    <property type="component" value="Unassembled WGS sequence"/>
</dbReference>
<dbReference type="Pfam" id="PF13149">
    <property type="entry name" value="Mfa_like_1"/>
    <property type="match status" value="1"/>
</dbReference>
<feature type="chain" id="PRO_5039555666" evidence="1">
    <location>
        <begin position="22"/>
        <end position="286"/>
    </location>
</feature>